<evidence type="ECO:0000313" key="2">
    <source>
        <dbReference type="EMBL" id="EMT53939.1"/>
    </source>
</evidence>
<dbReference type="RefSeq" id="WP_003387497.1">
    <property type="nucleotide sequence ID" value="NZ_APBN01000002.1"/>
</dbReference>
<evidence type="ECO:0000313" key="3">
    <source>
        <dbReference type="Proteomes" id="UP000012081"/>
    </source>
</evidence>
<reference evidence="2 3" key="1">
    <citation type="submission" date="2013-03" db="EMBL/GenBank/DDBJ databases">
        <title>Assembly of a new bacterial strain Brevibacillus borstelensis AK1.</title>
        <authorList>
            <person name="Rajan I."/>
            <person name="PoliReddy D."/>
            <person name="Sugumar T."/>
            <person name="Rathinam K."/>
            <person name="Alqarawi S."/>
            <person name="Khalil A.B."/>
            <person name="Sivakumar N."/>
        </authorList>
    </citation>
    <scope>NUCLEOTIDE SEQUENCE [LARGE SCALE GENOMIC DNA]</scope>
    <source>
        <strain evidence="2 3">AK1</strain>
    </source>
</reference>
<dbReference type="AlphaFoldDB" id="M8DCB0"/>
<gene>
    <name evidence="2" type="ORF">I532_07985</name>
</gene>
<protein>
    <submittedName>
        <fullName evidence="2">Uncharacterized protein</fullName>
    </submittedName>
</protein>
<dbReference type="GeneID" id="89500468"/>
<dbReference type="EMBL" id="APBN01000002">
    <property type="protein sequence ID" value="EMT53939.1"/>
    <property type="molecule type" value="Genomic_DNA"/>
</dbReference>
<evidence type="ECO:0000256" key="1">
    <source>
        <dbReference type="SAM" id="SignalP"/>
    </source>
</evidence>
<proteinExistence type="predicted"/>
<accession>M8DCB0</accession>
<name>M8DCB0_9BACL</name>
<keyword evidence="3" id="KW-1185">Reference proteome</keyword>
<comment type="caution">
    <text evidence="2">The sequence shown here is derived from an EMBL/GenBank/DDBJ whole genome shotgun (WGS) entry which is preliminary data.</text>
</comment>
<dbReference type="PATRIC" id="fig|1300222.3.peg.1644"/>
<organism evidence="2 3">
    <name type="scientific">Brevibacillus borstelensis AK1</name>
    <dbReference type="NCBI Taxonomy" id="1300222"/>
    <lineage>
        <taxon>Bacteria</taxon>
        <taxon>Bacillati</taxon>
        <taxon>Bacillota</taxon>
        <taxon>Bacilli</taxon>
        <taxon>Bacillales</taxon>
        <taxon>Paenibacillaceae</taxon>
        <taxon>Brevibacillus</taxon>
    </lineage>
</organism>
<feature type="chain" id="PRO_5004094919" evidence="1">
    <location>
        <begin position="26"/>
        <end position="104"/>
    </location>
</feature>
<keyword evidence="1" id="KW-0732">Signal</keyword>
<dbReference type="Proteomes" id="UP000012081">
    <property type="component" value="Unassembled WGS sequence"/>
</dbReference>
<sequence>MWKKLSAGAFAFVFVLGSSITPTFAKVSVDSTNQAVTEASRRVVYVGNWDTKYGNDYEFTEGANLVGNVVFDGRKLTFQFQKPGYVTLKVWDDGGVSIYSYSVK</sequence>
<feature type="signal peptide" evidence="1">
    <location>
        <begin position="1"/>
        <end position="25"/>
    </location>
</feature>
<dbReference type="OrthoDB" id="3668964at2"/>